<sequence>MSVNDRFKAAVEIIRSLPKNGSFQPPYSMQLTFYSYYKQATTGPCQGARPAFWDIVGRAKYDAWQKLGAMEKETAMQQYVSEFVDTIKQLQANATPAEVQEALSYAEPKHIGLFKPLFESDNSINYDNVPAEFRDNNRGSPSDDDIEKIDGHESDEEYSDTFNNIEAERNSPEQADIVNSRSVIYKNSRNNAVGAAGRDDSHIIKAGGGDPREAGPPPPSGYYVSSGRDQASHSNRGPWPGEFCAHGAASRASGGGRNPNHPVGYVQPVDNLSYAVVRLQYTMDEVVRRLDNLERTLHEQRSGRWSFFGGIQPHVMAAILGWPLLLQLILYFVRRRRVRVQLRLK</sequence>
<dbReference type="GeneID" id="100906224"/>
<evidence type="ECO:0000313" key="6">
    <source>
        <dbReference type="Proteomes" id="UP000694867"/>
    </source>
</evidence>
<keyword evidence="1" id="KW-0446">Lipid-binding</keyword>
<keyword evidence="4" id="KW-1133">Transmembrane helix</keyword>
<feature type="domain" description="ACB" evidence="5">
    <location>
        <begin position="3"/>
        <end position="92"/>
    </location>
</feature>
<dbReference type="Proteomes" id="UP000694867">
    <property type="component" value="Unplaced"/>
</dbReference>
<keyword evidence="6" id="KW-1185">Reference proteome</keyword>
<evidence type="ECO:0000256" key="3">
    <source>
        <dbReference type="SAM" id="MobiDB-lite"/>
    </source>
</evidence>
<feature type="region of interest" description="Disordered" evidence="3">
    <location>
        <begin position="129"/>
        <end position="156"/>
    </location>
</feature>
<feature type="compositionally biased region" description="Acidic residues" evidence="3">
    <location>
        <begin position="142"/>
        <end position="156"/>
    </location>
</feature>
<accession>A0AAJ6QTL1</accession>
<dbReference type="InterPro" id="IPR000582">
    <property type="entry name" value="Acyl-CoA-binding_protein"/>
</dbReference>
<dbReference type="InterPro" id="IPR014352">
    <property type="entry name" value="FERM/acyl-CoA-bd_prot_sf"/>
</dbReference>
<gene>
    <name evidence="7" type="primary">LOC100906224</name>
</gene>
<evidence type="ECO:0000256" key="1">
    <source>
        <dbReference type="ARBA" id="ARBA00023121"/>
    </source>
</evidence>
<reference evidence="7" key="1">
    <citation type="submission" date="2025-08" db="UniProtKB">
        <authorList>
            <consortium name="RefSeq"/>
        </authorList>
    </citation>
    <scope>IDENTIFICATION</scope>
</reference>
<dbReference type="GO" id="GO:0019915">
    <property type="term" value="P:lipid storage"/>
    <property type="evidence" value="ECO:0007669"/>
    <property type="project" value="UniProtKB-ARBA"/>
</dbReference>
<evidence type="ECO:0000256" key="4">
    <source>
        <dbReference type="SAM" id="Phobius"/>
    </source>
</evidence>
<evidence type="ECO:0000256" key="2">
    <source>
        <dbReference type="SAM" id="Coils"/>
    </source>
</evidence>
<protein>
    <submittedName>
        <fullName evidence="7">Acyl-CoA-binding domain-containing protein 5</fullName>
    </submittedName>
</protein>
<name>A0AAJ6QTL1_9ACAR</name>
<dbReference type="PANTHER" id="PTHR23310">
    <property type="entry name" value="ACYL-COA-BINDING PROTEIN, ACBP"/>
    <property type="match status" value="1"/>
</dbReference>
<proteinExistence type="predicted"/>
<dbReference type="SUPFAM" id="SSF47027">
    <property type="entry name" value="Acyl-CoA binding protein"/>
    <property type="match status" value="1"/>
</dbReference>
<dbReference type="PANTHER" id="PTHR23310:SF77">
    <property type="entry name" value="LD25952P"/>
    <property type="match status" value="1"/>
</dbReference>
<evidence type="ECO:0000259" key="5">
    <source>
        <dbReference type="PROSITE" id="PS51228"/>
    </source>
</evidence>
<dbReference type="FunFam" id="1.20.80.10:FF:000010">
    <property type="entry name" value="Acyl-CoA-binding domain-containing protein 5"/>
    <property type="match status" value="1"/>
</dbReference>
<dbReference type="InterPro" id="IPR035984">
    <property type="entry name" value="Acyl-CoA-binding_sf"/>
</dbReference>
<dbReference type="Pfam" id="PF00887">
    <property type="entry name" value="ACBP"/>
    <property type="match status" value="1"/>
</dbReference>
<dbReference type="GO" id="GO:0006631">
    <property type="term" value="P:fatty acid metabolic process"/>
    <property type="evidence" value="ECO:0007669"/>
    <property type="project" value="TreeGrafter"/>
</dbReference>
<feature type="region of interest" description="Disordered" evidence="3">
    <location>
        <begin position="194"/>
        <end position="240"/>
    </location>
</feature>
<dbReference type="GO" id="GO:0005737">
    <property type="term" value="C:cytoplasm"/>
    <property type="evidence" value="ECO:0007669"/>
    <property type="project" value="TreeGrafter"/>
</dbReference>
<dbReference type="KEGG" id="goe:100906224"/>
<organism evidence="6 7">
    <name type="scientific">Galendromus occidentalis</name>
    <name type="common">western predatory mite</name>
    <dbReference type="NCBI Taxonomy" id="34638"/>
    <lineage>
        <taxon>Eukaryota</taxon>
        <taxon>Metazoa</taxon>
        <taxon>Ecdysozoa</taxon>
        <taxon>Arthropoda</taxon>
        <taxon>Chelicerata</taxon>
        <taxon>Arachnida</taxon>
        <taxon>Acari</taxon>
        <taxon>Parasitiformes</taxon>
        <taxon>Mesostigmata</taxon>
        <taxon>Gamasina</taxon>
        <taxon>Phytoseioidea</taxon>
        <taxon>Phytoseiidae</taxon>
        <taxon>Typhlodrominae</taxon>
        <taxon>Galendromus</taxon>
    </lineage>
</organism>
<keyword evidence="4" id="KW-0472">Membrane</keyword>
<dbReference type="PROSITE" id="PS51228">
    <property type="entry name" value="ACB_2"/>
    <property type="match status" value="1"/>
</dbReference>
<feature type="coiled-coil region" evidence="2">
    <location>
        <begin position="276"/>
        <end position="303"/>
    </location>
</feature>
<dbReference type="PRINTS" id="PR00689">
    <property type="entry name" value="ACOABINDINGP"/>
</dbReference>
<feature type="transmembrane region" description="Helical" evidence="4">
    <location>
        <begin position="314"/>
        <end position="333"/>
    </location>
</feature>
<evidence type="ECO:0000313" key="7">
    <source>
        <dbReference type="RefSeq" id="XP_003745419.1"/>
    </source>
</evidence>
<keyword evidence="4" id="KW-0812">Transmembrane</keyword>
<dbReference type="GO" id="GO:0000062">
    <property type="term" value="F:fatty-acyl-CoA binding"/>
    <property type="evidence" value="ECO:0007669"/>
    <property type="project" value="InterPro"/>
</dbReference>
<keyword evidence="2" id="KW-0175">Coiled coil</keyword>
<dbReference type="RefSeq" id="XP_003745419.1">
    <property type="nucleotide sequence ID" value="XM_003745371.2"/>
</dbReference>
<dbReference type="AlphaFoldDB" id="A0AAJ6QTL1"/>
<dbReference type="Gene3D" id="1.20.80.10">
    <property type="match status" value="1"/>
</dbReference>